<dbReference type="InterPro" id="IPR029062">
    <property type="entry name" value="Class_I_gatase-like"/>
</dbReference>
<organism evidence="1 2">
    <name type="scientific">Candidatus Blautia stercoripullorum</name>
    <dbReference type="NCBI Taxonomy" id="2838502"/>
    <lineage>
        <taxon>Bacteria</taxon>
        <taxon>Bacillati</taxon>
        <taxon>Bacillota</taxon>
        <taxon>Clostridia</taxon>
        <taxon>Lachnospirales</taxon>
        <taxon>Lachnospiraceae</taxon>
        <taxon>Blautia</taxon>
    </lineage>
</organism>
<dbReference type="PANTHER" id="PTHR43235">
    <property type="entry name" value="GLUTAMINE AMIDOTRANSFERASE PB2B2.05-RELATED"/>
    <property type="match status" value="1"/>
</dbReference>
<dbReference type="Pfam" id="PF07722">
    <property type="entry name" value="Peptidase_C26"/>
    <property type="match status" value="1"/>
</dbReference>
<dbReference type="PROSITE" id="PS51273">
    <property type="entry name" value="GATASE_TYPE_1"/>
    <property type="match status" value="1"/>
</dbReference>
<dbReference type="Gene3D" id="3.40.50.880">
    <property type="match status" value="1"/>
</dbReference>
<dbReference type="InterPro" id="IPR011697">
    <property type="entry name" value="Peptidase_C26"/>
</dbReference>
<dbReference type="InterPro" id="IPR044668">
    <property type="entry name" value="PuuD-like"/>
</dbReference>
<accession>A0A9D2R9U5</accession>
<dbReference type="Proteomes" id="UP000823850">
    <property type="component" value="Unassembled WGS sequence"/>
</dbReference>
<dbReference type="EMBL" id="DWUX01000246">
    <property type="protein sequence ID" value="HJD41199.1"/>
    <property type="molecule type" value="Genomic_DNA"/>
</dbReference>
<dbReference type="GO" id="GO:0006598">
    <property type="term" value="P:polyamine catabolic process"/>
    <property type="evidence" value="ECO:0007669"/>
    <property type="project" value="TreeGrafter"/>
</dbReference>
<proteinExistence type="predicted"/>
<dbReference type="CDD" id="cd01745">
    <property type="entry name" value="GATase1_2"/>
    <property type="match status" value="1"/>
</dbReference>
<dbReference type="AlphaFoldDB" id="A0A9D2R9U5"/>
<name>A0A9D2R9U5_9FIRM</name>
<dbReference type="GO" id="GO:0033969">
    <property type="term" value="F:gamma-glutamyl-gamma-aminobutyrate hydrolase activity"/>
    <property type="evidence" value="ECO:0007669"/>
    <property type="project" value="TreeGrafter"/>
</dbReference>
<keyword evidence="1" id="KW-0378">Hydrolase</keyword>
<sequence length="452" mass="51567">MNKPLIGILPLVDIERESYWMLPGYMKGIEKAGGTSVMLPLTSDKETLRKFVNDFDGFLFTGGHDVSPSFYREEVSDNCGECCPMRDEMETILLPMVLEQGKPVLGICRGLQLINVALGGSLYQDLPTQHPSSVCHRQPAPYDQPIHLVELIPNTPLQKCLGKDELPVNSCHHQGIKELASGLQPMAYAKDGLVEAVWKPGSRFVWAVQWHPEFSHKVDENSRKIFRAFVKAAAGDSIFGADGPTSIYIKGETERKVSPRELEERALFKKKKEEIEKSITADPHTIDQVIQLIIEKYHGKELPGNTHTYRIQKEYLKESLITKYCPQLLEEANIPSLENIRFSKGMDPEEQKAVLEQMHIQQEIRHKKINEIPDEKFPMDYHMFEIFYGEGRVQVDIEKHWGLLGCSFSGKEEEMPKLKEISKDIMLYYGVTEEDIKTKSERFSSLVLELCL</sequence>
<dbReference type="PANTHER" id="PTHR43235:SF1">
    <property type="entry name" value="GLUTAMINE AMIDOTRANSFERASE PB2B2.05-RELATED"/>
    <property type="match status" value="1"/>
</dbReference>
<reference evidence="1" key="1">
    <citation type="journal article" date="2021" name="PeerJ">
        <title>Extensive microbial diversity within the chicken gut microbiome revealed by metagenomics and culture.</title>
        <authorList>
            <person name="Gilroy R."/>
            <person name="Ravi A."/>
            <person name="Getino M."/>
            <person name="Pursley I."/>
            <person name="Horton D.L."/>
            <person name="Alikhan N.F."/>
            <person name="Baker D."/>
            <person name="Gharbi K."/>
            <person name="Hall N."/>
            <person name="Watson M."/>
            <person name="Adriaenssens E.M."/>
            <person name="Foster-Nyarko E."/>
            <person name="Jarju S."/>
            <person name="Secka A."/>
            <person name="Antonio M."/>
            <person name="Oren A."/>
            <person name="Chaudhuri R.R."/>
            <person name="La Ragione R."/>
            <person name="Hildebrand F."/>
            <person name="Pallen M.J."/>
        </authorList>
    </citation>
    <scope>NUCLEOTIDE SEQUENCE</scope>
    <source>
        <strain evidence="1">ChiW19-6364</strain>
    </source>
</reference>
<dbReference type="SUPFAM" id="SSF52317">
    <property type="entry name" value="Class I glutamine amidotransferase-like"/>
    <property type="match status" value="1"/>
</dbReference>
<evidence type="ECO:0000313" key="2">
    <source>
        <dbReference type="Proteomes" id="UP000823850"/>
    </source>
</evidence>
<protein>
    <submittedName>
        <fullName evidence="1">Gamma-glutamyl-gamma-aminobutyrate hydrolase family protein</fullName>
    </submittedName>
</protein>
<gene>
    <name evidence="1" type="ORF">H9913_14380</name>
</gene>
<reference evidence="1" key="2">
    <citation type="submission" date="2021-04" db="EMBL/GenBank/DDBJ databases">
        <authorList>
            <person name="Gilroy R."/>
        </authorList>
    </citation>
    <scope>NUCLEOTIDE SEQUENCE</scope>
    <source>
        <strain evidence="1">ChiW19-6364</strain>
    </source>
</reference>
<evidence type="ECO:0000313" key="1">
    <source>
        <dbReference type="EMBL" id="HJD41199.1"/>
    </source>
</evidence>
<dbReference type="GO" id="GO:0005829">
    <property type="term" value="C:cytosol"/>
    <property type="evidence" value="ECO:0007669"/>
    <property type="project" value="TreeGrafter"/>
</dbReference>
<comment type="caution">
    <text evidence="1">The sequence shown here is derived from an EMBL/GenBank/DDBJ whole genome shotgun (WGS) entry which is preliminary data.</text>
</comment>